<dbReference type="Proteomes" id="UP000021369">
    <property type="component" value="Unassembled WGS sequence"/>
</dbReference>
<accession>A0A011WSH8</accession>
<evidence type="ECO:0000313" key="1">
    <source>
        <dbReference type="EMBL" id="EXM39960.1"/>
    </source>
</evidence>
<gene>
    <name evidence="1" type="ORF">RASY3_09755</name>
</gene>
<proteinExistence type="predicted"/>
<dbReference type="AlphaFoldDB" id="A0A011WSH8"/>
<dbReference type="RefSeq" id="WP_024856197.1">
    <property type="nucleotide sequence ID" value="NZ_JEOB01000002.1"/>
</dbReference>
<reference evidence="1 2" key="1">
    <citation type="submission" date="2013-06" db="EMBL/GenBank/DDBJ databases">
        <title>Rumen cellulosomics: divergent fiber-degrading strategies revealed by comparative genome-wide analysis of six Ruminococcal strains.</title>
        <authorList>
            <person name="Dassa B."/>
            <person name="Borovok I."/>
            <person name="Lamed R."/>
            <person name="Flint H."/>
            <person name="Yeoman C.J."/>
            <person name="White B."/>
            <person name="Bayer E.A."/>
        </authorList>
    </citation>
    <scope>NUCLEOTIDE SEQUENCE [LARGE SCALE GENOMIC DNA]</scope>
    <source>
        <strain evidence="1 2">SY3</strain>
    </source>
</reference>
<dbReference type="PATRIC" id="fig|1341156.4.peg.1249"/>
<keyword evidence="2" id="KW-1185">Reference proteome</keyword>
<organism evidence="1 2">
    <name type="scientific">Ruminococcus albus SY3</name>
    <dbReference type="NCBI Taxonomy" id="1341156"/>
    <lineage>
        <taxon>Bacteria</taxon>
        <taxon>Bacillati</taxon>
        <taxon>Bacillota</taxon>
        <taxon>Clostridia</taxon>
        <taxon>Eubacteriales</taxon>
        <taxon>Oscillospiraceae</taxon>
        <taxon>Ruminococcus</taxon>
    </lineage>
</organism>
<comment type="caution">
    <text evidence="1">The sequence shown here is derived from an EMBL/GenBank/DDBJ whole genome shotgun (WGS) entry which is preliminary data.</text>
</comment>
<dbReference type="EMBL" id="JEOB01000002">
    <property type="protein sequence ID" value="EXM39960.1"/>
    <property type="molecule type" value="Genomic_DNA"/>
</dbReference>
<protein>
    <submittedName>
        <fullName evidence="1">Uncharacterized protein</fullName>
    </submittedName>
</protein>
<name>A0A011WSH8_RUMAL</name>
<dbReference type="OrthoDB" id="3078708at2"/>
<sequence>MANAADKTAVITENLRDMGLDDEMTAKCLMLIEEKRYAELEKLLKAYRQSLLESVHKYNDRIDCLDFLTYTLRKNGGI</sequence>
<evidence type="ECO:0000313" key="2">
    <source>
        <dbReference type="Proteomes" id="UP000021369"/>
    </source>
</evidence>